<gene>
    <name evidence="2" type="ORF">C12CBH8_22360</name>
</gene>
<organism evidence="2 3">
    <name type="scientific">Solibaculum mannosilyticum</name>
    <dbReference type="NCBI Taxonomy" id="2780922"/>
    <lineage>
        <taxon>Bacteria</taxon>
        <taxon>Bacillati</taxon>
        <taxon>Bacillota</taxon>
        <taxon>Clostridia</taxon>
        <taxon>Eubacteriales</taxon>
        <taxon>Oscillospiraceae</taxon>
        <taxon>Solibaculum</taxon>
    </lineage>
</organism>
<feature type="domain" description="N-acetyltransferase" evidence="1">
    <location>
        <begin position="1"/>
        <end position="145"/>
    </location>
</feature>
<dbReference type="Pfam" id="PF13508">
    <property type="entry name" value="Acetyltransf_7"/>
    <property type="match status" value="1"/>
</dbReference>
<proteinExistence type="predicted"/>
<evidence type="ECO:0000259" key="1">
    <source>
        <dbReference type="PROSITE" id="PS51186"/>
    </source>
</evidence>
<dbReference type="KEGG" id="sman:C12CBH8_22360"/>
<dbReference type="InterPro" id="IPR000182">
    <property type="entry name" value="GNAT_dom"/>
</dbReference>
<dbReference type="InterPro" id="IPR016181">
    <property type="entry name" value="Acyl_CoA_acyltransferase"/>
</dbReference>
<evidence type="ECO:0000313" key="3">
    <source>
        <dbReference type="Proteomes" id="UP000593890"/>
    </source>
</evidence>
<reference evidence="3" key="1">
    <citation type="submission" date="2020-07" db="EMBL/GenBank/DDBJ databases">
        <title>Complete genome sequencing of Clostridia bacterium strain 12CBH8.</title>
        <authorList>
            <person name="Sakamoto M."/>
            <person name="Murakami T."/>
            <person name="Mori H."/>
        </authorList>
    </citation>
    <scope>NUCLEOTIDE SEQUENCE [LARGE SCALE GENOMIC DNA]</scope>
    <source>
        <strain evidence="3">12CBH8</strain>
    </source>
</reference>
<keyword evidence="2" id="KW-0808">Transferase</keyword>
<dbReference type="PROSITE" id="PS51186">
    <property type="entry name" value="GNAT"/>
    <property type="match status" value="1"/>
</dbReference>
<dbReference type="GO" id="GO:0016747">
    <property type="term" value="F:acyltransferase activity, transferring groups other than amino-acyl groups"/>
    <property type="evidence" value="ECO:0007669"/>
    <property type="project" value="InterPro"/>
</dbReference>
<dbReference type="EMBL" id="AP023321">
    <property type="protein sequence ID" value="BCI61597.1"/>
    <property type="molecule type" value="Genomic_DNA"/>
</dbReference>
<dbReference type="AlphaFoldDB" id="A0A7I8D4A9"/>
<evidence type="ECO:0000313" key="2">
    <source>
        <dbReference type="EMBL" id="BCI61597.1"/>
    </source>
</evidence>
<protein>
    <submittedName>
        <fullName evidence="2">N-acetyltransferase</fullName>
    </submittedName>
</protein>
<name>A0A7I8D4A9_9FIRM</name>
<keyword evidence="3" id="KW-1185">Reference proteome</keyword>
<dbReference type="Proteomes" id="UP000593890">
    <property type="component" value="Chromosome"/>
</dbReference>
<sequence>MALTKVRLKEIYPFLRRDFPTVERPPRHIFYSRVKKGLWECTALKAEDGTIQAYAVTVAGDVAVVLYLAVNPAIRSQGIGGKMIGLLKERYGDGLLVEVEKVEETDNAFQQCQRQRRIDFYKRHGFEILPVEYWLFGIGMHLMFCGENPPASGEIEGIMCRAYGVRPGSKGARCCRCIAK</sequence>
<dbReference type="SUPFAM" id="SSF55729">
    <property type="entry name" value="Acyl-CoA N-acyltransferases (Nat)"/>
    <property type="match status" value="1"/>
</dbReference>
<dbReference type="Gene3D" id="3.40.630.30">
    <property type="match status" value="1"/>
</dbReference>
<dbReference type="RefSeq" id="WP_215533274.1">
    <property type="nucleotide sequence ID" value="NZ_AP023321.1"/>
</dbReference>
<accession>A0A7I8D4A9</accession>